<accession>A0ABW2WWS0</accession>
<evidence type="ECO:0000259" key="4">
    <source>
        <dbReference type="PROSITE" id="PS50987"/>
    </source>
</evidence>
<dbReference type="CDD" id="cd00090">
    <property type="entry name" value="HTH_ARSR"/>
    <property type="match status" value="1"/>
</dbReference>
<dbReference type="Pfam" id="PF01022">
    <property type="entry name" value="HTH_5"/>
    <property type="match status" value="1"/>
</dbReference>
<gene>
    <name evidence="5" type="ORF">ACFQ2K_27705</name>
</gene>
<evidence type="ECO:0000256" key="3">
    <source>
        <dbReference type="ARBA" id="ARBA00023163"/>
    </source>
</evidence>
<evidence type="ECO:0000256" key="1">
    <source>
        <dbReference type="ARBA" id="ARBA00023015"/>
    </source>
</evidence>
<dbReference type="SMART" id="SM00418">
    <property type="entry name" value="HTH_ARSR"/>
    <property type="match status" value="1"/>
</dbReference>
<evidence type="ECO:0000313" key="5">
    <source>
        <dbReference type="EMBL" id="MFD0625960.1"/>
    </source>
</evidence>
<dbReference type="InterPro" id="IPR011991">
    <property type="entry name" value="ArsR-like_HTH"/>
</dbReference>
<reference evidence="6" key="1">
    <citation type="journal article" date="2019" name="Int. J. Syst. Evol. Microbiol.">
        <title>The Global Catalogue of Microorganisms (GCM) 10K type strain sequencing project: providing services to taxonomists for standard genome sequencing and annotation.</title>
        <authorList>
            <consortium name="The Broad Institute Genomics Platform"/>
            <consortium name="The Broad Institute Genome Sequencing Center for Infectious Disease"/>
            <person name="Wu L."/>
            <person name="Ma J."/>
        </authorList>
    </citation>
    <scope>NUCLEOTIDE SEQUENCE [LARGE SCALE GENOMIC DNA]</scope>
    <source>
        <strain evidence="6">JCM 12607</strain>
    </source>
</reference>
<keyword evidence="3" id="KW-0804">Transcription</keyword>
<name>A0ABW2WWS0_9ACTN</name>
<proteinExistence type="predicted"/>
<feature type="domain" description="HTH arsR-type" evidence="4">
    <location>
        <begin position="109"/>
        <end position="192"/>
    </location>
</feature>
<organism evidence="5 6">
    <name type="scientific">Streptomyces sanglieri</name>
    <dbReference type="NCBI Taxonomy" id="193460"/>
    <lineage>
        <taxon>Bacteria</taxon>
        <taxon>Bacillati</taxon>
        <taxon>Actinomycetota</taxon>
        <taxon>Actinomycetes</taxon>
        <taxon>Kitasatosporales</taxon>
        <taxon>Streptomycetaceae</taxon>
        <taxon>Streptomyces</taxon>
    </lineage>
</organism>
<protein>
    <submittedName>
        <fullName evidence="5">ArsR/SmtB family transcription factor</fullName>
    </submittedName>
</protein>
<dbReference type="EMBL" id="JBHTGL010000008">
    <property type="protein sequence ID" value="MFD0625960.1"/>
    <property type="molecule type" value="Genomic_DNA"/>
</dbReference>
<keyword evidence="2" id="KW-0238">DNA-binding</keyword>
<dbReference type="SUPFAM" id="SSF46785">
    <property type="entry name" value="Winged helix' DNA-binding domain"/>
    <property type="match status" value="1"/>
</dbReference>
<dbReference type="PANTHER" id="PTHR43132">
    <property type="entry name" value="ARSENICAL RESISTANCE OPERON REPRESSOR ARSR-RELATED"/>
    <property type="match status" value="1"/>
</dbReference>
<dbReference type="InterPro" id="IPR051011">
    <property type="entry name" value="Metal_resp_trans_reg"/>
</dbReference>
<dbReference type="InterPro" id="IPR001845">
    <property type="entry name" value="HTH_ArsR_DNA-bd_dom"/>
</dbReference>
<dbReference type="Gene3D" id="1.10.10.10">
    <property type="entry name" value="Winged helix-like DNA-binding domain superfamily/Winged helix DNA-binding domain"/>
    <property type="match status" value="1"/>
</dbReference>
<evidence type="ECO:0000256" key="2">
    <source>
        <dbReference type="ARBA" id="ARBA00023125"/>
    </source>
</evidence>
<dbReference type="PROSITE" id="PS50987">
    <property type="entry name" value="HTH_ARSR_2"/>
    <property type="match status" value="1"/>
</dbReference>
<dbReference type="InterPro" id="IPR036390">
    <property type="entry name" value="WH_DNA-bd_sf"/>
</dbReference>
<dbReference type="Proteomes" id="UP001596915">
    <property type="component" value="Unassembled WGS sequence"/>
</dbReference>
<keyword evidence="1" id="KW-0805">Transcription regulation</keyword>
<sequence>MQSLRSAYTGLVGPPWSRIRSGFDAERAWRTRQLAEHGMRATLAGLIPGGRWHGTTLVLDCAKEAEVTLTGHGLVLLPSAVWDGPPLMAVHDDAPSVFIYPALTPLPLLGARDGEDHPLNALLGRTRAAALGLLTQQLTTTDIARELDISKSSASEHAKALRDARLIVTQREGKAVWHSCTPLGLDLLTGSA</sequence>
<dbReference type="InterPro" id="IPR036388">
    <property type="entry name" value="WH-like_DNA-bd_sf"/>
</dbReference>
<comment type="caution">
    <text evidence="5">The sequence shown here is derived from an EMBL/GenBank/DDBJ whole genome shotgun (WGS) entry which is preliminary data.</text>
</comment>
<keyword evidence="6" id="KW-1185">Reference proteome</keyword>
<evidence type="ECO:0000313" key="6">
    <source>
        <dbReference type="Proteomes" id="UP001596915"/>
    </source>
</evidence>
<dbReference type="PANTHER" id="PTHR43132:SF8">
    <property type="entry name" value="HTH-TYPE TRANSCRIPTIONAL REGULATOR KMTR"/>
    <property type="match status" value="1"/>
</dbReference>